<feature type="transmembrane region" description="Helical" evidence="5">
    <location>
        <begin position="6"/>
        <end position="27"/>
    </location>
</feature>
<dbReference type="GO" id="GO:0016020">
    <property type="term" value="C:membrane"/>
    <property type="evidence" value="ECO:0007669"/>
    <property type="project" value="UniProtKB-SubCell"/>
</dbReference>
<feature type="transmembrane region" description="Helical" evidence="5">
    <location>
        <begin position="63"/>
        <end position="81"/>
    </location>
</feature>
<evidence type="ECO:0000313" key="6">
    <source>
        <dbReference type="EMBL" id="MQY45420.1"/>
    </source>
</evidence>
<keyword evidence="4 5" id="KW-0472">Membrane</keyword>
<dbReference type="EMBL" id="WIXI01000031">
    <property type="protein sequence ID" value="MQY45420.1"/>
    <property type="molecule type" value="Genomic_DNA"/>
</dbReference>
<evidence type="ECO:0000256" key="2">
    <source>
        <dbReference type="ARBA" id="ARBA00022692"/>
    </source>
</evidence>
<feature type="transmembrane region" description="Helical" evidence="5">
    <location>
        <begin position="88"/>
        <end position="105"/>
    </location>
</feature>
<reference evidence="6 7" key="1">
    <citation type="submission" date="2019-11" db="EMBL/GenBank/DDBJ databases">
        <title>Genome analysis of Rhizobacterium cereale a novel genus and species isolated from maize roots in North Spain.</title>
        <authorList>
            <person name="Menendez E."/>
            <person name="Flores-Felix J.D."/>
            <person name="Ramirez-Bahena M.-H."/>
            <person name="Igual J.M."/>
            <person name="Garcia-Fraile P."/>
            <person name="Peix A."/>
            <person name="Velazquez E."/>
        </authorList>
    </citation>
    <scope>NUCLEOTIDE SEQUENCE [LARGE SCALE GENOMIC DNA]</scope>
    <source>
        <strain evidence="6 7">RZME27</strain>
    </source>
</reference>
<dbReference type="Proteomes" id="UP000435138">
    <property type="component" value="Unassembled WGS sequence"/>
</dbReference>
<comment type="subcellular location">
    <subcellularLocation>
        <location evidence="1">Membrane</location>
        <topology evidence="1">Multi-pass membrane protein</topology>
    </subcellularLocation>
</comment>
<comment type="caution">
    <text evidence="6">The sequence shown here is derived from an EMBL/GenBank/DDBJ whole genome shotgun (WGS) entry which is preliminary data.</text>
</comment>
<evidence type="ECO:0008006" key="8">
    <source>
        <dbReference type="Google" id="ProtNLM"/>
    </source>
</evidence>
<feature type="transmembrane region" description="Helical" evidence="5">
    <location>
        <begin position="39"/>
        <end position="57"/>
    </location>
</feature>
<dbReference type="InterPro" id="IPR032808">
    <property type="entry name" value="DoxX"/>
</dbReference>
<keyword evidence="2 5" id="KW-0812">Transmembrane</keyword>
<dbReference type="AlphaFoldDB" id="A0A6A8A6Z5"/>
<sequence length="106" mass="11111">MLHTIFTWLVVAAFAGAGLFNAIGPAAQRQSFVRWGYPPWWCLLTGLLELATAALVALPATQMAGLIVGAVIISVAAATVVRHREFSHLIPIGIFVVGLAALATSS</sequence>
<protein>
    <recommendedName>
        <fullName evidence="8">DoxX family protein</fullName>
    </recommendedName>
</protein>
<name>A0A6A8A6Z5_9HYPH</name>
<evidence type="ECO:0000256" key="3">
    <source>
        <dbReference type="ARBA" id="ARBA00022989"/>
    </source>
</evidence>
<dbReference type="RefSeq" id="WP_153352950.1">
    <property type="nucleotide sequence ID" value="NZ_WIXI01000031.1"/>
</dbReference>
<evidence type="ECO:0000256" key="4">
    <source>
        <dbReference type="ARBA" id="ARBA00023136"/>
    </source>
</evidence>
<gene>
    <name evidence="6" type="ORF">GAO09_04995</name>
</gene>
<keyword evidence="3 5" id="KW-1133">Transmembrane helix</keyword>
<keyword evidence="7" id="KW-1185">Reference proteome</keyword>
<dbReference type="Pfam" id="PF13564">
    <property type="entry name" value="DoxX_2"/>
    <property type="match status" value="1"/>
</dbReference>
<evidence type="ECO:0000313" key="7">
    <source>
        <dbReference type="Proteomes" id="UP000435138"/>
    </source>
</evidence>
<organism evidence="6 7">
    <name type="scientific">Endobacterium cereale</name>
    <dbReference type="NCBI Taxonomy" id="2663029"/>
    <lineage>
        <taxon>Bacteria</taxon>
        <taxon>Pseudomonadati</taxon>
        <taxon>Pseudomonadota</taxon>
        <taxon>Alphaproteobacteria</taxon>
        <taxon>Hyphomicrobiales</taxon>
        <taxon>Rhizobiaceae</taxon>
        <taxon>Endobacterium</taxon>
    </lineage>
</organism>
<accession>A0A6A8A6Z5</accession>
<evidence type="ECO:0000256" key="1">
    <source>
        <dbReference type="ARBA" id="ARBA00004141"/>
    </source>
</evidence>
<evidence type="ECO:0000256" key="5">
    <source>
        <dbReference type="SAM" id="Phobius"/>
    </source>
</evidence>
<proteinExistence type="predicted"/>